<accession>A0A4Y2Q8C9</accession>
<reference evidence="1 2" key="1">
    <citation type="journal article" date="2019" name="Sci. Rep.">
        <title>Orb-weaving spider Araneus ventricosus genome elucidates the spidroin gene catalogue.</title>
        <authorList>
            <person name="Kono N."/>
            <person name="Nakamura H."/>
            <person name="Ohtoshi R."/>
            <person name="Moran D.A.P."/>
            <person name="Shinohara A."/>
            <person name="Yoshida Y."/>
            <person name="Fujiwara M."/>
            <person name="Mori M."/>
            <person name="Tomita M."/>
            <person name="Arakawa K."/>
        </authorList>
    </citation>
    <scope>NUCLEOTIDE SEQUENCE [LARGE SCALE GENOMIC DNA]</scope>
</reference>
<dbReference type="AlphaFoldDB" id="A0A4Y2Q8C9"/>
<protein>
    <submittedName>
        <fullName evidence="1">Uncharacterized protein</fullName>
    </submittedName>
</protein>
<evidence type="ECO:0000313" key="2">
    <source>
        <dbReference type="Proteomes" id="UP000499080"/>
    </source>
</evidence>
<evidence type="ECO:0000313" key="1">
    <source>
        <dbReference type="EMBL" id="GBN59492.1"/>
    </source>
</evidence>
<organism evidence="1 2">
    <name type="scientific">Araneus ventricosus</name>
    <name type="common">Orbweaver spider</name>
    <name type="synonym">Epeira ventricosa</name>
    <dbReference type="NCBI Taxonomy" id="182803"/>
    <lineage>
        <taxon>Eukaryota</taxon>
        <taxon>Metazoa</taxon>
        <taxon>Ecdysozoa</taxon>
        <taxon>Arthropoda</taxon>
        <taxon>Chelicerata</taxon>
        <taxon>Arachnida</taxon>
        <taxon>Araneae</taxon>
        <taxon>Araneomorphae</taxon>
        <taxon>Entelegynae</taxon>
        <taxon>Araneoidea</taxon>
        <taxon>Araneidae</taxon>
        <taxon>Araneus</taxon>
    </lineage>
</organism>
<proteinExistence type="predicted"/>
<comment type="caution">
    <text evidence="1">The sequence shown here is derived from an EMBL/GenBank/DDBJ whole genome shotgun (WGS) entry which is preliminary data.</text>
</comment>
<name>A0A4Y2Q8C9_ARAVE</name>
<gene>
    <name evidence="1" type="ORF">AVEN_34493_1</name>
</gene>
<keyword evidence="2" id="KW-1185">Reference proteome</keyword>
<sequence length="111" mass="13039">MEQLMEMDNQWHDCTVKDFRASCPEVNWATRVIIIPMKDVATVEWDCVEMLNWQTCNYCMEQLMEMDNKRHDCTVKDFRASCPEVNWATRVIIIPMKDVATVGWDCAAMLN</sequence>
<dbReference type="Proteomes" id="UP000499080">
    <property type="component" value="Unassembled WGS sequence"/>
</dbReference>
<dbReference type="EMBL" id="BGPR01013158">
    <property type="protein sequence ID" value="GBN59492.1"/>
    <property type="molecule type" value="Genomic_DNA"/>
</dbReference>